<dbReference type="EMBL" id="FUKI01000149">
    <property type="protein sequence ID" value="SJM95524.1"/>
    <property type="molecule type" value="Genomic_DNA"/>
</dbReference>
<keyword evidence="1" id="KW-0472">Membrane</keyword>
<sequence length="82" mass="9161">MTSEALLLWGVVFSSVGLGFFVYGKKQQRLSPLLCGLALMVLPYFVGTVPLLIGVGVVLVALPYFKCRELKQTTEMFHRILR</sequence>
<feature type="transmembrane region" description="Helical" evidence="1">
    <location>
        <begin position="6"/>
        <end position="24"/>
    </location>
</feature>
<evidence type="ECO:0000313" key="3">
    <source>
        <dbReference type="Proteomes" id="UP000195667"/>
    </source>
</evidence>
<name>A0A1R4HH23_9GAMM</name>
<reference evidence="3" key="1">
    <citation type="submission" date="2017-02" db="EMBL/GenBank/DDBJ databases">
        <authorList>
            <person name="Daims H."/>
        </authorList>
    </citation>
    <scope>NUCLEOTIDE SEQUENCE [LARGE SCALE GENOMIC DNA]</scope>
</reference>
<organism evidence="2 3">
    <name type="scientific">Crenothrix polyspora</name>
    <dbReference type="NCBI Taxonomy" id="360316"/>
    <lineage>
        <taxon>Bacteria</taxon>
        <taxon>Pseudomonadati</taxon>
        <taxon>Pseudomonadota</taxon>
        <taxon>Gammaproteobacteria</taxon>
        <taxon>Methylococcales</taxon>
        <taxon>Crenotrichaceae</taxon>
        <taxon>Crenothrix</taxon>
    </lineage>
</organism>
<dbReference type="Proteomes" id="UP000195667">
    <property type="component" value="Unassembled WGS sequence"/>
</dbReference>
<keyword evidence="3" id="KW-1185">Reference proteome</keyword>
<gene>
    <name evidence="2" type="ORF">CRENPOLYSF1_700004</name>
</gene>
<proteinExistence type="predicted"/>
<accession>A0A1R4HH23</accession>
<dbReference type="RefSeq" id="WP_087144832.1">
    <property type="nucleotide sequence ID" value="NZ_FUKI01000149.1"/>
</dbReference>
<protein>
    <recommendedName>
        <fullName evidence="4">Amino acid transport protein</fullName>
    </recommendedName>
</protein>
<evidence type="ECO:0000256" key="1">
    <source>
        <dbReference type="SAM" id="Phobius"/>
    </source>
</evidence>
<keyword evidence="1" id="KW-1133">Transmembrane helix</keyword>
<evidence type="ECO:0008006" key="4">
    <source>
        <dbReference type="Google" id="ProtNLM"/>
    </source>
</evidence>
<dbReference type="AlphaFoldDB" id="A0A1R4HH23"/>
<feature type="transmembrane region" description="Helical" evidence="1">
    <location>
        <begin position="36"/>
        <end position="65"/>
    </location>
</feature>
<evidence type="ECO:0000313" key="2">
    <source>
        <dbReference type="EMBL" id="SJM95524.1"/>
    </source>
</evidence>
<keyword evidence="1" id="KW-0812">Transmembrane</keyword>